<dbReference type="Pfam" id="PF12686">
    <property type="entry name" value="DUF3800"/>
    <property type="match status" value="1"/>
</dbReference>
<name>A0ABW1K5Z9_9ACTN</name>
<reference evidence="2" key="1">
    <citation type="journal article" date="2019" name="Int. J. Syst. Evol. Microbiol.">
        <title>The Global Catalogue of Microorganisms (GCM) 10K type strain sequencing project: providing services to taxonomists for standard genome sequencing and annotation.</title>
        <authorList>
            <consortium name="The Broad Institute Genomics Platform"/>
            <consortium name="The Broad Institute Genome Sequencing Center for Infectious Disease"/>
            <person name="Wu L."/>
            <person name="Ma J."/>
        </authorList>
    </citation>
    <scope>NUCLEOTIDE SEQUENCE [LARGE SCALE GENOMIC DNA]</scope>
    <source>
        <strain evidence="2">ZS-35-S2</strain>
    </source>
</reference>
<sequence length="343" mass="37137">MELACDESGSEGERLLGGVTDVFAHASVRLTSESATDCIAELRSRIRSPATEYKANHLLREKHRPVLTWLLGPTGPIHGRARVHLTEKTFFVVRTMVNLLVDDLAYAATLGLRQGQPAGAMAATLYREGSPTFGRGHWETFLESFNYLLRPRNRRGVRVSVDAFYDLVDLLRSAGTGSPVEEIIGLLPAARPRMEVLLARLRDNPRAVPALNPMLPAIVSAVTHWGAGGEPVSIVHDTQSALTAECVAELQEVFGKPDPTPARYAPAGRLTSLTFVDSHLEPRVQVADFLAGTARKIASEELHGRGDAELTALLRPYVDPGSIWGDEASWFRLAPPGGPGTAG</sequence>
<dbReference type="EMBL" id="JBHSPR010000007">
    <property type="protein sequence ID" value="MFC6016188.1"/>
    <property type="molecule type" value="Genomic_DNA"/>
</dbReference>
<proteinExistence type="predicted"/>
<organism evidence="1 2">
    <name type="scientific">Plantactinospora solaniradicis</name>
    <dbReference type="NCBI Taxonomy" id="1723736"/>
    <lineage>
        <taxon>Bacteria</taxon>
        <taxon>Bacillati</taxon>
        <taxon>Actinomycetota</taxon>
        <taxon>Actinomycetes</taxon>
        <taxon>Micromonosporales</taxon>
        <taxon>Micromonosporaceae</taxon>
        <taxon>Plantactinospora</taxon>
    </lineage>
</organism>
<gene>
    <name evidence="1" type="ORF">ACFP2T_08265</name>
</gene>
<dbReference type="RefSeq" id="WP_377419335.1">
    <property type="nucleotide sequence ID" value="NZ_JBHSPR010000007.1"/>
</dbReference>
<protein>
    <submittedName>
        <fullName evidence="1">DUF3800 domain-containing protein</fullName>
    </submittedName>
</protein>
<dbReference type="Proteomes" id="UP001596203">
    <property type="component" value="Unassembled WGS sequence"/>
</dbReference>
<comment type="caution">
    <text evidence="1">The sequence shown here is derived from an EMBL/GenBank/DDBJ whole genome shotgun (WGS) entry which is preliminary data.</text>
</comment>
<accession>A0ABW1K5Z9</accession>
<evidence type="ECO:0000313" key="1">
    <source>
        <dbReference type="EMBL" id="MFC6016188.1"/>
    </source>
</evidence>
<evidence type="ECO:0000313" key="2">
    <source>
        <dbReference type="Proteomes" id="UP001596203"/>
    </source>
</evidence>
<keyword evidence="2" id="KW-1185">Reference proteome</keyword>
<dbReference type="InterPro" id="IPR024524">
    <property type="entry name" value="DUF3800"/>
</dbReference>